<reference evidence="1 2" key="1">
    <citation type="submission" date="2019-02" db="EMBL/GenBank/DDBJ databases">
        <title>Opniocepnalus argus genome.</title>
        <authorList>
            <person name="Zhou C."/>
            <person name="Xiao S."/>
        </authorList>
    </citation>
    <scope>NUCLEOTIDE SEQUENCE [LARGE SCALE GENOMIC DNA]</scope>
    <source>
        <strain evidence="1">OARG1902GOOAL</strain>
        <tissue evidence="1">Muscle</tissue>
    </source>
</reference>
<evidence type="ECO:0000313" key="2">
    <source>
        <dbReference type="Proteomes" id="UP000503349"/>
    </source>
</evidence>
<dbReference type="Proteomes" id="UP000503349">
    <property type="component" value="Chromosome 7"/>
</dbReference>
<accession>A0A6G1PPF3</accession>
<sequence length="88" mass="10000">MTPGVSEHQRSALSGYSELTWCEWAIVDTKPRVISKSLAILSPVHQPQHNRNIYTCLERGEQFLHKDKHSITRKGHSLFACILSPSML</sequence>
<name>A0A6G1PPF3_CHAAH</name>
<dbReference type="EMBL" id="CM015718">
    <property type="protein sequence ID" value="KAF3691876.1"/>
    <property type="molecule type" value="Genomic_DNA"/>
</dbReference>
<evidence type="ECO:0000313" key="1">
    <source>
        <dbReference type="EMBL" id="KAF3691876.1"/>
    </source>
</evidence>
<dbReference type="AlphaFoldDB" id="A0A6G1PPF3"/>
<reference evidence="2" key="2">
    <citation type="submission" date="2019-02" db="EMBL/GenBank/DDBJ databases">
        <title>Opniocepnalus argus Var Kimnra genome.</title>
        <authorList>
            <person name="Zhou C."/>
            <person name="Xiao S."/>
        </authorList>
    </citation>
    <scope>NUCLEOTIDE SEQUENCE [LARGE SCALE GENOMIC DNA]</scope>
</reference>
<organism evidence="1 2">
    <name type="scientific">Channa argus</name>
    <name type="common">Northern snakehead</name>
    <name type="synonym">Ophicephalus argus</name>
    <dbReference type="NCBI Taxonomy" id="215402"/>
    <lineage>
        <taxon>Eukaryota</taxon>
        <taxon>Metazoa</taxon>
        <taxon>Chordata</taxon>
        <taxon>Craniata</taxon>
        <taxon>Vertebrata</taxon>
        <taxon>Euteleostomi</taxon>
        <taxon>Actinopterygii</taxon>
        <taxon>Neopterygii</taxon>
        <taxon>Teleostei</taxon>
        <taxon>Neoteleostei</taxon>
        <taxon>Acanthomorphata</taxon>
        <taxon>Anabantaria</taxon>
        <taxon>Anabantiformes</taxon>
        <taxon>Channoidei</taxon>
        <taxon>Channidae</taxon>
        <taxon>Channa</taxon>
    </lineage>
</organism>
<proteinExistence type="predicted"/>
<protein>
    <submittedName>
        <fullName evidence="1">Uncharacterized protein</fullName>
    </submittedName>
</protein>
<gene>
    <name evidence="1" type="ORF">EXN66_Car007551</name>
</gene>
<keyword evidence="2" id="KW-1185">Reference proteome</keyword>